<feature type="region of interest" description="Disordered" evidence="1">
    <location>
        <begin position="1020"/>
        <end position="1146"/>
    </location>
</feature>
<protein>
    <submittedName>
        <fullName evidence="2">Uncharacterized protein</fullName>
    </submittedName>
</protein>
<feature type="compositionally biased region" description="Polar residues" evidence="1">
    <location>
        <begin position="1252"/>
        <end position="1278"/>
    </location>
</feature>
<feature type="compositionally biased region" description="Basic and acidic residues" evidence="1">
    <location>
        <begin position="1221"/>
        <end position="1231"/>
    </location>
</feature>
<evidence type="ECO:0000256" key="1">
    <source>
        <dbReference type="SAM" id="MobiDB-lite"/>
    </source>
</evidence>
<sequence>MRKAGAKEGSIGSKGVVDMNSSPVSTAIAGRPSNLMIKFCACTGRLSSSSPHNLENTDISMTCKGCTGESTADRGGPSCSGKLKNMGLELPRPLDLEVRWKTGNRRQRATRRARTSFGEETSRDGIGSFYLFGCATNQEMSQDAAVSESEKLGVSILGRRFSDPMENVPIKKRRFHMDCSPSPPPTPLLVDPYEKILGSSSKAVRSYEKHCKLKMQGIEYKEENKGCFGADDFSGIDILASAACESEMGGELLNGECSKLAHPPEERKLENTTGSSKLSLLHNMEDKLNIPGTSHCIYDRPLGSSNSAPDMKSLFVATPTISENFVESAYAPKVNCSSYSALNSANKTELVSDAKSSSFAIANSSDNPEKTIGCSQDTVVQTNHANATRDSRLHWDLNVAMEAWDTDCGDVDDPLVSTVIDHDDARNDMNKPGTPHHFESRDGSVADHSINTIHMADALKHVSANTKDTCDCPAAGSSHPSQNLQLLESGSVGNDALAETMDLPDQQNSRFASVMDSDITSDPEPAIIMEHFASAANVEKIDGSHPQPVHSEGLSNMSSINVHVGSNSLQTSELGTTLKPLASRLVSKDSTNLPTTVMDSHIRSDPEPALIMEHFASAANVEKIDGSYPQPVHSEGLSDMSSMNVHVGSNSLQTSELGTTVKPLSSRLVSEESTNLSTVGTFHKKVTDFRWSDNKLEEASEQSISESKNQELLDVDSGTSKKGEHETDIFYANKRAKDAEDLIHPEDNHGSSDCDMAHAHEEDGAVAMINSKDSLITCANSSTLETYCISDAALRVPGPSSECHKPEFITDAGSTVDSKAAAHSYQNGCKNELGKVVSNVCLDQCYETDTSHISKNLAGVEKVDVEEDDSQYEDGELRESGDCYWVGDGYEEVKLANWHYQVSDYKNEEATPGLAPLHADSIAKNVVIPVANYNGTQSRKEDVAVSPVSSKRSWLTNCLDGGPIADGKAQSIHSRGDTKMYGSNTVRVSVRSATTVSQSERCNDALSDDMLNIRMKNTGWDMKPEDQKHSQHDARDVTDSSNRCVLSSDAARDDESLRKKGLSNRDLQRVERQKSFDRPQRNELSRSDDGYGSGSKSERTMDSHRSHGMYGALRHVQTSGRGEWVENSKHPRSTRRKSPEYYNYGPSGPRNAAEAAVSKMESSGFVVARDGTLVRAVDAANAGQMPRRMRNTLSSSGHLISGRGSPIDRDGACGMSRGPVHAREASPERHFGANSNRSSRYGPETEKDHTTDGNLSSVRCSLSSRQRGTPTSRASLNLSRAHSRSPSGSRSRSPHDWAPRNRSKILANGGSTLRRHSRSPPNHMAKGRIVRMASPQRQPGYDDRAMRYSPLSRNNTYSQHDSTWVDGRNGSAVDISDDHNKIYSRRSPPLRIASRNVRFDAMDSQGRPRSGEFYRPTQGRLLYGYDRENKHDRNGEDEREYTDRYANHSVKPYDRSGAVKQFRNNTGDKFRTRISAPRSPELQRRWPVTMLNSAQSLDQLRKVVLVLLTFCTSNRIPSLVISAGVGNKQTLAHNNLWDTSRGSIAEAWNKACTCHLEAGQDENLLNLLQAFAPLKPIPENAGGVTVMRLLDHPDGFMVASCH</sequence>
<dbReference type="OrthoDB" id="1350766at2759"/>
<dbReference type="EMBL" id="CAJGYO010000013">
    <property type="protein sequence ID" value="CAD6265418.1"/>
    <property type="molecule type" value="Genomic_DNA"/>
</dbReference>
<feature type="region of interest" description="Disordered" evidence="1">
    <location>
        <begin position="1192"/>
        <end position="1327"/>
    </location>
</feature>
<proteinExistence type="predicted"/>
<name>A0A811R5V3_9POAL</name>
<feature type="compositionally biased region" description="Basic and acidic residues" evidence="1">
    <location>
        <begin position="1425"/>
        <end position="1440"/>
    </location>
</feature>
<feature type="compositionally biased region" description="Basic and acidic residues" evidence="1">
    <location>
        <begin position="1022"/>
        <end position="1038"/>
    </location>
</feature>
<feature type="region of interest" description="Disordered" evidence="1">
    <location>
        <begin position="1402"/>
        <end position="1440"/>
    </location>
</feature>
<reference evidence="2" key="1">
    <citation type="submission" date="2020-10" db="EMBL/GenBank/DDBJ databases">
        <authorList>
            <person name="Han B."/>
            <person name="Lu T."/>
            <person name="Zhao Q."/>
            <person name="Huang X."/>
            <person name="Zhao Y."/>
        </authorList>
    </citation>
    <scope>NUCLEOTIDE SEQUENCE</scope>
</reference>
<feature type="compositionally biased region" description="Basic and acidic residues" evidence="1">
    <location>
        <begin position="1066"/>
        <end position="1089"/>
    </location>
</feature>
<feature type="region of interest" description="Disordered" evidence="1">
    <location>
        <begin position="700"/>
        <end position="724"/>
    </location>
</feature>
<accession>A0A811R5V3</accession>
<evidence type="ECO:0000313" key="3">
    <source>
        <dbReference type="Proteomes" id="UP000604825"/>
    </source>
</evidence>
<dbReference type="PANTHER" id="PTHR34536">
    <property type="entry name" value="DENTIN SIALOPHOSPHOPROTEIN-LIKE PROTEIN"/>
    <property type="match status" value="1"/>
</dbReference>
<organism evidence="2 3">
    <name type="scientific">Miscanthus lutarioriparius</name>
    <dbReference type="NCBI Taxonomy" id="422564"/>
    <lineage>
        <taxon>Eukaryota</taxon>
        <taxon>Viridiplantae</taxon>
        <taxon>Streptophyta</taxon>
        <taxon>Embryophyta</taxon>
        <taxon>Tracheophyta</taxon>
        <taxon>Spermatophyta</taxon>
        <taxon>Magnoliopsida</taxon>
        <taxon>Liliopsida</taxon>
        <taxon>Poales</taxon>
        <taxon>Poaceae</taxon>
        <taxon>PACMAD clade</taxon>
        <taxon>Panicoideae</taxon>
        <taxon>Andropogonodae</taxon>
        <taxon>Andropogoneae</taxon>
        <taxon>Saccharinae</taxon>
        <taxon>Miscanthus</taxon>
    </lineage>
</organism>
<feature type="compositionally biased region" description="Basic and acidic residues" evidence="1">
    <location>
        <begin position="1096"/>
        <end position="1105"/>
    </location>
</feature>
<evidence type="ECO:0000313" key="2">
    <source>
        <dbReference type="EMBL" id="CAD6265418.1"/>
    </source>
</evidence>
<keyword evidence="3" id="KW-1185">Reference proteome</keyword>
<feature type="region of interest" description="Disordered" evidence="1">
    <location>
        <begin position="423"/>
        <end position="442"/>
    </location>
</feature>
<gene>
    <name evidence="2" type="ORF">NCGR_LOCUS48723</name>
</gene>
<comment type="caution">
    <text evidence="2">The sequence shown here is derived from an EMBL/GenBank/DDBJ whole genome shotgun (WGS) entry which is preliminary data.</text>
</comment>
<dbReference type="Proteomes" id="UP000604825">
    <property type="component" value="Unassembled WGS sequence"/>
</dbReference>
<dbReference type="PANTHER" id="PTHR34536:SF6">
    <property type="entry name" value="DENTIN SIALOPHOSPHOPROTEIN-LIKE PROTEIN"/>
    <property type="match status" value="1"/>
</dbReference>